<dbReference type="EMBL" id="FWEV01000071">
    <property type="protein sequence ID" value="SLM28883.1"/>
    <property type="molecule type" value="Genomic_DNA"/>
</dbReference>
<dbReference type="Proteomes" id="UP000191931">
    <property type="component" value="Unassembled WGS sequence"/>
</dbReference>
<evidence type="ECO:0000313" key="2">
    <source>
        <dbReference type="Proteomes" id="UP000191931"/>
    </source>
</evidence>
<dbReference type="RefSeq" id="WP_245809452.1">
    <property type="nucleotide sequence ID" value="NZ_LT828550.1"/>
</dbReference>
<accession>A0A1W1H8V7</accession>
<organism evidence="1 2">
    <name type="scientific">Desulfamplus magnetovallimortis</name>
    <dbReference type="NCBI Taxonomy" id="1246637"/>
    <lineage>
        <taxon>Bacteria</taxon>
        <taxon>Pseudomonadati</taxon>
        <taxon>Thermodesulfobacteriota</taxon>
        <taxon>Desulfobacteria</taxon>
        <taxon>Desulfobacterales</taxon>
        <taxon>Desulfobacteraceae</taxon>
        <taxon>Desulfamplus</taxon>
    </lineage>
</organism>
<dbReference type="STRING" id="1246637.MTBBW1_1620003"/>
<sequence length="53" mass="6065">MADFTLKEIKSLKYNRPEISKGYTDHSLHINVSSSDINIRPVEKEGQGKIYRG</sequence>
<dbReference type="AlphaFoldDB" id="A0A1W1H8V7"/>
<gene>
    <name evidence="1" type="ORF">MTBBW1_1620003</name>
</gene>
<proteinExistence type="predicted"/>
<name>A0A1W1H8V7_9BACT</name>
<reference evidence="1 2" key="1">
    <citation type="submission" date="2017-03" db="EMBL/GenBank/DDBJ databases">
        <authorList>
            <person name="Afonso C.L."/>
            <person name="Miller P.J."/>
            <person name="Scott M.A."/>
            <person name="Spackman E."/>
            <person name="Goraichik I."/>
            <person name="Dimitrov K.M."/>
            <person name="Suarez D.L."/>
            <person name="Swayne D.E."/>
        </authorList>
    </citation>
    <scope>NUCLEOTIDE SEQUENCE [LARGE SCALE GENOMIC DNA]</scope>
    <source>
        <strain evidence="1">PRJEB14757</strain>
    </source>
</reference>
<evidence type="ECO:0000313" key="1">
    <source>
        <dbReference type="EMBL" id="SLM28883.1"/>
    </source>
</evidence>
<protein>
    <submittedName>
        <fullName evidence="1">Uncharacterized protein</fullName>
    </submittedName>
</protein>
<keyword evidence="2" id="KW-1185">Reference proteome</keyword>